<dbReference type="GO" id="GO:0030488">
    <property type="term" value="P:tRNA methylation"/>
    <property type="evidence" value="ECO:0007669"/>
    <property type="project" value="TreeGrafter"/>
</dbReference>
<dbReference type="InterPro" id="IPR029063">
    <property type="entry name" value="SAM-dependent_MTases_sf"/>
</dbReference>
<sequence length="466" mass="53196">MDTEASRLERDHVHSVYEKIAPHFNDIRYKAWPRVRQFLLEQQSSSLIADIGCGNGKYLNINNQAYKVGCDYCLPLVKSAKEQDYEVMVCNGLHLPYRDQCFDAILSIAVIHHFSTKERRIQAIKEMARTLRVGGKVMIYVWAMEQKRRKFEKQDVFIPWNPILPPSKSSETKTGSSVHPGDGEKHFQPFSSNNLLSLEHSNCDKHQKTNCTTSVGMADVLLVEKFLKFCLFSQSTSSVMQFGSNSNSKTPKGPWTFQDYTGLQLFDVNSGVVAFEQNKTVSVAKFPYGLFSYRQNFEDVFTFLSESRSPSQHNNTETRTRFFDFPSAGPLQIPESSTTIFQGCSTVSLPDLASQTMLQSELHRSPLENGSTASSQENKVPSTHQQLQRSSAVDSSDWSLQSKKLAKEKNEQISYDDACLRYYHVFKQGELVELIEKHIEDLHVIQTYYDHANWCVVAEKLTIWRS</sequence>
<keyword evidence="2" id="KW-0808">Transferase</keyword>
<dbReference type="RefSeq" id="XP_007889458.1">
    <property type="nucleotide sequence ID" value="XM_007891267.2"/>
</dbReference>
<evidence type="ECO:0000259" key="4">
    <source>
        <dbReference type="Pfam" id="PF08241"/>
    </source>
</evidence>
<dbReference type="GO" id="GO:0106335">
    <property type="term" value="F:tRNA (5-carboxymethyluridine(34)-5-O)-methyltransferase activity"/>
    <property type="evidence" value="ECO:0007669"/>
    <property type="project" value="TreeGrafter"/>
</dbReference>
<dbReference type="RefSeq" id="XP_007889457.1">
    <property type="nucleotide sequence ID" value="XM_007891266.2"/>
</dbReference>
<name>A0A4W3JRN1_CALMI</name>
<dbReference type="AlphaFoldDB" id="A0A4W3JRN1"/>
<keyword evidence="6" id="KW-1185">Reference proteome</keyword>
<proteinExistence type="predicted"/>
<evidence type="ECO:0000313" key="5">
    <source>
        <dbReference type="Ensembl" id="ENSCMIP00000046154.1"/>
    </source>
</evidence>
<evidence type="ECO:0000256" key="1">
    <source>
        <dbReference type="ARBA" id="ARBA00022603"/>
    </source>
</evidence>
<gene>
    <name evidence="5" type="primary">trmt9b</name>
</gene>
<dbReference type="GO" id="GO:0005634">
    <property type="term" value="C:nucleus"/>
    <property type="evidence" value="ECO:0007669"/>
    <property type="project" value="TreeGrafter"/>
</dbReference>
<evidence type="ECO:0000256" key="3">
    <source>
        <dbReference type="SAM" id="MobiDB-lite"/>
    </source>
</evidence>
<evidence type="ECO:0000256" key="2">
    <source>
        <dbReference type="ARBA" id="ARBA00022679"/>
    </source>
</evidence>
<dbReference type="PANTHER" id="PTHR13069">
    <property type="entry name" value="ALKYLATED DNA REPAIR PROTEIN ALKB HOMOLOG 8"/>
    <property type="match status" value="1"/>
</dbReference>
<evidence type="ECO:0000313" key="6">
    <source>
        <dbReference type="Proteomes" id="UP000314986"/>
    </source>
</evidence>
<dbReference type="FunFam" id="3.40.50.150:FF:000195">
    <property type="entry name" value="Methyltransferase domain containing protein"/>
    <property type="match status" value="1"/>
</dbReference>
<feature type="domain" description="Methyltransferase type 11" evidence="4">
    <location>
        <begin position="50"/>
        <end position="139"/>
    </location>
</feature>
<dbReference type="STRING" id="7868.ENSCMIP00000046154"/>
<dbReference type="SUPFAM" id="SSF53335">
    <property type="entry name" value="S-adenosyl-L-methionine-dependent methyltransferases"/>
    <property type="match status" value="1"/>
</dbReference>
<feature type="compositionally biased region" description="Polar residues" evidence="3">
    <location>
        <begin position="368"/>
        <end position="395"/>
    </location>
</feature>
<dbReference type="KEGG" id="cmk:103177198"/>
<reference evidence="5" key="5">
    <citation type="submission" date="2025-09" db="UniProtKB">
        <authorList>
            <consortium name="Ensembl"/>
        </authorList>
    </citation>
    <scope>IDENTIFICATION</scope>
</reference>
<dbReference type="InterPro" id="IPR051422">
    <property type="entry name" value="AlkB_tRNA_MeTrf/Diox"/>
</dbReference>
<reference evidence="6" key="2">
    <citation type="journal article" date="2007" name="PLoS Biol.">
        <title>Survey sequencing and comparative analysis of the elephant shark (Callorhinchus milii) genome.</title>
        <authorList>
            <person name="Venkatesh B."/>
            <person name="Kirkness E.F."/>
            <person name="Loh Y.H."/>
            <person name="Halpern A.L."/>
            <person name="Lee A.P."/>
            <person name="Johnson J."/>
            <person name="Dandona N."/>
            <person name="Viswanathan L.D."/>
            <person name="Tay A."/>
            <person name="Venter J.C."/>
            <person name="Strausberg R.L."/>
            <person name="Brenner S."/>
        </authorList>
    </citation>
    <scope>NUCLEOTIDE SEQUENCE [LARGE SCALE GENOMIC DNA]</scope>
</reference>
<dbReference type="GO" id="GO:0000049">
    <property type="term" value="F:tRNA binding"/>
    <property type="evidence" value="ECO:0007669"/>
    <property type="project" value="TreeGrafter"/>
</dbReference>
<dbReference type="Gene3D" id="3.40.50.150">
    <property type="entry name" value="Vaccinia Virus protein VP39"/>
    <property type="match status" value="2"/>
</dbReference>
<dbReference type="Pfam" id="PF08241">
    <property type="entry name" value="Methyltransf_11"/>
    <property type="match status" value="1"/>
</dbReference>
<dbReference type="OrthoDB" id="271595at2759"/>
<dbReference type="InParanoid" id="A0A4W3JRN1"/>
<dbReference type="GeneTree" id="ENSGT00940000165093"/>
<dbReference type="PANTHER" id="PTHR13069:SF35">
    <property type="entry name" value="TRNA METHYLTRANSFERASE 9-LIKE PROTEIN-RELATED"/>
    <property type="match status" value="1"/>
</dbReference>
<dbReference type="OMA" id="LVHDCSS"/>
<dbReference type="CDD" id="cd02440">
    <property type="entry name" value="AdoMet_MTases"/>
    <property type="match status" value="1"/>
</dbReference>
<reference evidence="5" key="4">
    <citation type="submission" date="2025-08" db="UniProtKB">
        <authorList>
            <consortium name="Ensembl"/>
        </authorList>
    </citation>
    <scope>IDENTIFICATION</scope>
</reference>
<accession>A0A4W3JRN1</accession>
<dbReference type="Proteomes" id="UP000314986">
    <property type="component" value="Unassembled WGS sequence"/>
</dbReference>
<organism evidence="5 6">
    <name type="scientific">Callorhinchus milii</name>
    <name type="common">Ghost shark</name>
    <dbReference type="NCBI Taxonomy" id="7868"/>
    <lineage>
        <taxon>Eukaryota</taxon>
        <taxon>Metazoa</taxon>
        <taxon>Chordata</taxon>
        <taxon>Craniata</taxon>
        <taxon>Vertebrata</taxon>
        <taxon>Chondrichthyes</taxon>
        <taxon>Holocephali</taxon>
        <taxon>Chimaeriformes</taxon>
        <taxon>Callorhinchidae</taxon>
        <taxon>Callorhinchus</taxon>
    </lineage>
</organism>
<dbReference type="GO" id="GO:0005737">
    <property type="term" value="C:cytoplasm"/>
    <property type="evidence" value="ECO:0007669"/>
    <property type="project" value="TreeGrafter"/>
</dbReference>
<reference evidence="6" key="3">
    <citation type="journal article" date="2014" name="Nature">
        <title>Elephant shark genome provides unique insights into gnathostome evolution.</title>
        <authorList>
            <consortium name="International Elephant Shark Genome Sequencing Consortium"/>
            <person name="Venkatesh B."/>
            <person name="Lee A.P."/>
            <person name="Ravi V."/>
            <person name="Maurya A.K."/>
            <person name="Lian M.M."/>
            <person name="Swann J.B."/>
            <person name="Ohta Y."/>
            <person name="Flajnik M.F."/>
            <person name="Sutoh Y."/>
            <person name="Kasahara M."/>
            <person name="Hoon S."/>
            <person name="Gangu V."/>
            <person name="Roy S.W."/>
            <person name="Irimia M."/>
            <person name="Korzh V."/>
            <person name="Kondrychyn I."/>
            <person name="Lim Z.W."/>
            <person name="Tay B.H."/>
            <person name="Tohari S."/>
            <person name="Kong K.W."/>
            <person name="Ho S."/>
            <person name="Lorente-Galdos B."/>
            <person name="Quilez J."/>
            <person name="Marques-Bonet T."/>
            <person name="Raney B.J."/>
            <person name="Ingham P.W."/>
            <person name="Tay A."/>
            <person name="Hillier L.W."/>
            <person name="Minx P."/>
            <person name="Boehm T."/>
            <person name="Wilson R.K."/>
            <person name="Brenner S."/>
            <person name="Warren W.C."/>
        </authorList>
    </citation>
    <scope>NUCLEOTIDE SEQUENCE [LARGE SCALE GENOMIC DNA]</scope>
</reference>
<dbReference type="GO" id="GO:0008757">
    <property type="term" value="F:S-adenosylmethionine-dependent methyltransferase activity"/>
    <property type="evidence" value="ECO:0007669"/>
    <property type="project" value="InterPro"/>
</dbReference>
<dbReference type="InterPro" id="IPR013216">
    <property type="entry name" value="Methyltransf_11"/>
</dbReference>
<reference evidence="6" key="1">
    <citation type="journal article" date="2006" name="Science">
        <title>Ancient noncoding elements conserved in the human genome.</title>
        <authorList>
            <person name="Venkatesh B."/>
            <person name="Kirkness E.F."/>
            <person name="Loh Y.H."/>
            <person name="Halpern A.L."/>
            <person name="Lee A.P."/>
            <person name="Johnson J."/>
            <person name="Dandona N."/>
            <person name="Viswanathan L.D."/>
            <person name="Tay A."/>
            <person name="Venter J.C."/>
            <person name="Strausberg R.L."/>
            <person name="Brenner S."/>
        </authorList>
    </citation>
    <scope>NUCLEOTIDE SEQUENCE [LARGE SCALE GENOMIC DNA]</scope>
</reference>
<dbReference type="GeneID" id="103177198"/>
<dbReference type="Ensembl" id="ENSCMIT00000046810.1">
    <property type="protein sequence ID" value="ENSCMIP00000046154.1"/>
    <property type="gene ID" value="ENSCMIG00000018996.1"/>
</dbReference>
<keyword evidence="1" id="KW-0489">Methyltransferase</keyword>
<protein>
    <submittedName>
        <fullName evidence="5">Putative methyltransferase KIAA1456</fullName>
    </submittedName>
</protein>
<feature type="region of interest" description="Disordered" evidence="3">
    <location>
        <begin position="364"/>
        <end position="395"/>
    </location>
</feature>
<dbReference type="GO" id="GO:0002098">
    <property type="term" value="P:tRNA wobble uridine modification"/>
    <property type="evidence" value="ECO:0007669"/>
    <property type="project" value="TreeGrafter"/>
</dbReference>